<dbReference type="NCBIfam" id="TIGR02868">
    <property type="entry name" value="CydC"/>
    <property type="match status" value="1"/>
</dbReference>
<dbReference type="RefSeq" id="WP_304601744.1">
    <property type="nucleotide sequence ID" value="NZ_JAUQYP010000001.1"/>
</dbReference>
<accession>A0ABT9DCC9</accession>
<evidence type="ECO:0000256" key="6">
    <source>
        <dbReference type="ARBA" id="ARBA00023136"/>
    </source>
</evidence>
<evidence type="ECO:0000256" key="7">
    <source>
        <dbReference type="SAM" id="Phobius"/>
    </source>
</evidence>
<evidence type="ECO:0000313" key="10">
    <source>
        <dbReference type="EMBL" id="MDO8108156.1"/>
    </source>
</evidence>
<dbReference type="PROSITE" id="PS50929">
    <property type="entry name" value="ABC_TM1F"/>
    <property type="match status" value="1"/>
</dbReference>
<feature type="transmembrane region" description="Helical" evidence="7">
    <location>
        <begin position="162"/>
        <end position="179"/>
    </location>
</feature>
<keyword evidence="2 7" id="KW-0812">Transmembrane</keyword>
<dbReference type="Proteomes" id="UP001232536">
    <property type="component" value="Unassembled WGS sequence"/>
</dbReference>
<dbReference type="Gene3D" id="3.40.50.300">
    <property type="entry name" value="P-loop containing nucleotide triphosphate hydrolases"/>
    <property type="match status" value="1"/>
</dbReference>
<dbReference type="SUPFAM" id="SSF52540">
    <property type="entry name" value="P-loop containing nucleoside triphosphate hydrolases"/>
    <property type="match status" value="1"/>
</dbReference>
<evidence type="ECO:0000256" key="5">
    <source>
        <dbReference type="ARBA" id="ARBA00022989"/>
    </source>
</evidence>
<reference evidence="10 11" key="1">
    <citation type="submission" date="2023-07" db="EMBL/GenBank/DDBJ databases">
        <title>Description of novel actinomycetes strains, isolated from tidal flat sediment.</title>
        <authorList>
            <person name="Lu C."/>
        </authorList>
    </citation>
    <scope>NUCLEOTIDE SEQUENCE [LARGE SCALE GENOMIC DNA]</scope>
    <source>
        <strain evidence="10 11">SYSU T00b441</strain>
    </source>
</reference>
<evidence type="ECO:0000259" key="8">
    <source>
        <dbReference type="PROSITE" id="PS50893"/>
    </source>
</evidence>
<dbReference type="PANTHER" id="PTHR24221">
    <property type="entry name" value="ATP-BINDING CASSETTE SUB-FAMILY B"/>
    <property type="match status" value="1"/>
</dbReference>
<dbReference type="InterPro" id="IPR017871">
    <property type="entry name" value="ABC_transporter-like_CS"/>
</dbReference>
<dbReference type="PANTHER" id="PTHR24221:SF654">
    <property type="entry name" value="ATP-BINDING CASSETTE SUB-FAMILY B MEMBER 6"/>
    <property type="match status" value="1"/>
</dbReference>
<keyword evidence="4" id="KW-0067">ATP-binding</keyword>
<proteinExistence type="predicted"/>
<evidence type="ECO:0000256" key="2">
    <source>
        <dbReference type="ARBA" id="ARBA00022692"/>
    </source>
</evidence>
<dbReference type="InterPro" id="IPR027417">
    <property type="entry name" value="P-loop_NTPase"/>
</dbReference>
<feature type="domain" description="ABC transmembrane type-1" evidence="9">
    <location>
        <begin position="22"/>
        <end position="304"/>
    </location>
</feature>
<gene>
    <name evidence="10" type="primary">cydC</name>
    <name evidence="10" type="ORF">Q6348_13220</name>
</gene>
<dbReference type="InterPro" id="IPR036640">
    <property type="entry name" value="ABC1_TM_sf"/>
</dbReference>
<keyword evidence="11" id="KW-1185">Reference proteome</keyword>
<evidence type="ECO:0000259" key="9">
    <source>
        <dbReference type="PROSITE" id="PS50929"/>
    </source>
</evidence>
<name>A0ABT9DCC9_9CELL</name>
<evidence type="ECO:0000256" key="4">
    <source>
        <dbReference type="ARBA" id="ARBA00022840"/>
    </source>
</evidence>
<protein>
    <submittedName>
        <fullName evidence="10">Thiol reductant ABC exporter subunit CydC</fullName>
    </submittedName>
</protein>
<keyword evidence="6 7" id="KW-0472">Membrane</keyword>
<dbReference type="PROSITE" id="PS50893">
    <property type="entry name" value="ABC_TRANSPORTER_2"/>
    <property type="match status" value="1"/>
</dbReference>
<evidence type="ECO:0000256" key="3">
    <source>
        <dbReference type="ARBA" id="ARBA00022741"/>
    </source>
</evidence>
<dbReference type="SUPFAM" id="SSF90123">
    <property type="entry name" value="ABC transporter transmembrane region"/>
    <property type="match status" value="1"/>
</dbReference>
<comment type="caution">
    <text evidence="10">The sequence shown here is derived from an EMBL/GenBank/DDBJ whole genome shotgun (WGS) entry which is preliminary data.</text>
</comment>
<sequence length="589" mass="60052">MRRDPLWRAVRLLEVDLRRVGAAVAAGVGGLGSAIALAAVSAWLIARAAQMPPVSVLSVAAVSVRLFGISRGVLRYVERLASHDVALRGMATLRVRLYERLATTSPAGLVGLRRGDLLARVGADVDAVGDVVVRGLLPMAVAGVLGVASAVAMGIFLPAAGLTLAGCLLLAGVVAPWIARRGVRAVERDAAAARADLAAVGQSLLDGAAELTVTGRVEPMLAELRAADSRLARATDRGAVPAALAAALGPAATGLAVLAALAVGIPATTSGGLHPVELAVVVLTPLAVFESTAVLPGAAVALLRSREAARRIVELLDTAPGASQQPAAVARPRTPDTAPCRSGAALEAHGLVVGWPDGHALVHDLDLTLEPGRSVAVVGPSGLGKTTLLLTLAGLLPAKAGTVLAGGAPVDGRATAAARVALTAEDSHVFDTSVLENLRVARGDVSPDEATRMCSAVGLDRWLEALPHGLETRLGSDAARISGGERRRLLVARALLAPAPVLLLDEPTEHLDTSGRTLLAGLLDGSLAHGRAVLVVTHRLAGLERAGEVILLDATGTVRARGTHTELLTGPRAAPAYRAAWQAEQQEIA</sequence>
<feature type="transmembrane region" description="Helical" evidence="7">
    <location>
        <begin position="239"/>
        <end position="266"/>
    </location>
</feature>
<feature type="domain" description="ABC transporter" evidence="8">
    <location>
        <begin position="346"/>
        <end position="580"/>
    </location>
</feature>
<keyword evidence="5 7" id="KW-1133">Transmembrane helix</keyword>
<dbReference type="SMART" id="SM00382">
    <property type="entry name" value="AAA"/>
    <property type="match status" value="1"/>
</dbReference>
<comment type="subcellular location">
    <subcellularLocation>
        <location evidence="1">Cell membrane</location>
        <topology evidence="1">Multi-pass membrane protein</topology>
    </subcellularLocation>
</comment>
<feature type="transmembrane region" description="Helical" evidence="7">
    <location>
        <begin position="136"/>
        <end position="156"/>
    </location>
</feature>
<dbReference type="PROSITE" id="PS00211">
    <property type="entry name" value="ABC_TRANSPORTER_1"/>
    <property type="match status" value="1"/>
</dbReference>
<evidence type="ECO:0000313" key="11">
    <source>
        <dbReference type="Proteomes" id="UP001232536"/>
    </source>
</evidence>
<dbReference type="Pfam" id="PF00005">
    <property type="entry name" value="ABC_tran"/>
    <property type="match status" value="1"/>
</dbReference>
<evidence type="ECO:0000256" key="1">
    <source>
        <dbReference type="ARBA" id="ARBA00004651"/>
    </source>
</evidence>
<dbReference type="Gene3D" id="1.20.1560.10">
    <property type="entry name" value="ABC transporter type 1, transmembrane domain"/>
    <property type="match status" value="1"/>
</dbReference>
<feature type="transmembrane region" description="Helical" evidence="7">
    <location>
        <begin position="51"/>
        <end position="69"/>
    </location>
</feature>
<dbReference type="InterPro" id="IPR003593">
    <property type="entry name" value="AAA+_ATPase"/>
</dbReference>
<dbReference type="InterPro" id="IPR011527">
    <property type="entry name" value="ABC1_TM_dom"/>
</dbReference>
<organism evidence="10 11">
    <name type="scientific">Actinotalea lenta</name>
    <dbReference type="NCBI Taxonomy" id="3064654"/>
    <lineage>
        <taxon>Bacteria</taxon>
        <taxon>Bacillati</taxon>
        <taxon>Actinomycetota</taxon>
        <taxon>Actinomycetes</taxon>
        <taxon>Micrococcales</taxon>
        <taxon>Cellulomonadaceae</taxon>
        <taxon>Actinotalea</taxon>
    </lineage>
</organism>
<dbReference type="EMBL" id="JAUQYP010000001">
    <property type="protein sequence ID" value="MDO8108156.1"/>
    <property type="molecule type" value="Genomic_DNA"/>
</dbReference>
<keyword evidence="3" id="KW-0547">Nucleotide-binding</keyword>
<feature type="transmembrane region" description="Helical" evidence="7">
    <location>
        <begin position="20"/>
        <end position="45"/>
    </location>
</feature>
<dbReference type="InterPro" id="IPR039421">
    <property type="entry name" value="Type_1_exporter"/>
</dbReference>
<feature type="transmembrane region" description="Helical" evidence="7">
    <location>
        <begin position="278"/>
        <end position="303"/>
    </location>
</feature>
<dbReference type="InterPro" id="IPR014223">
    <property type="entry name" value="ABC_CydC/D"/>
</dbReference>
<dbReference type="InterPro" id="IPR003439">
    <property type="entry name" value="ABC_transporter-like_ATP-bd"/>
</dbReference>